<feature type="transmembrane region" description="Helical" evidence="2">
    <location>
        <begin position="29"/>
        <end position="48"/>
    </location>
</feature>
<feature type="transmembrane region" description="Helical" evidence="2">
    <location>
        <begin position="134"/>
        <end position="156"/>
    </location>
</feature>
<dbReference type="EMBL" id="AZHB01000013">
    <property type="protein sequence ID" value="OAA61382.1"/>
    <property type="molecule type" value="Genomic_DNA"/>
</dbReference>
<keyword evidence="4" id="KW-1185">Reference proteome</keyword>
<dbReference type="AlphaFoldDB" id="A0A167UAG4"/>
<dbReference type="OrthoDB" id="3357002at2759"/>
<dbReference type="Proteomes" id="UP000076744">
    <property type="component" value="Unassembled WGS sequence"/>
</dbReference>
<dbReference type="RefSeq" id="XP_018703637.1">
    <property type="nucleotide sequence ID" value="XM_018849066.1"/>
</dbReference>
<sequence>MNAQLMQHGPPYPPSGAGLGGRPTVAVDVPISSVFIALFLTSAILNMTILQLNIRSGHKFILSGVLFGFSMARILANVMRIVWATKPTNASIAIAAGVLTNAGVVLLFVVNLILVQRLLRAYHPSFGWSRKVGLAFKFLYFAIAAAIIMVIVAVVYSFYTLDPKAKLRIREVQLTGVVFLAVLAFLPIPIGLAAGLIRNKNPDDISLFSKPTYCYHCERQEPAREPIGQGNRQGVATSLRFKLGLVLFTSALLTLGAAFRAGVAFYQRPATNPAWFHSKACYYCFNYIIEIVVVFTYALIRFDRLYHVPNGSSAPGHYTVTDPSFETTSGRPMTVAQQQRAMEREADLQRESDKQAA</sequence>
<name>A0A167UAG4_CORFA</name>
<comment type="caution">
    <text evidence="3">The sequence shown here is derived from an EMBL/GenBank/DDBJ whole genome shotgun (WGS) entry which is preliminary data.</text>
</comment>
<organism evidence="3 4">
    <name type="scientific">Cordyceps fumosorosea (strain ARSEF 2679)</name>
    <name type="common">Isaria fumosorosea</name>
    <dbReference type="NCBI Taxonomy" id="1081104"/>
    <lineage>
        <taxon>Eukaryota</taxon>
        <taxon>Fungi</taxon>
        <taxon>Dikarya</taxon>
        <taxon>Ascomycota</taxon>
        <taxon>Pezizomycotina</taxon>
        <taxon>Sordariomycetes</taxon>
        <taxon>Hypocreomycetidae</taxon>
        <taxon>Hypocreales</taxon>
        <taxon>Cordycipitaceae</taxon>
        <taxon>Cordyceps</taxon>
    </lineage>
</organism>
<feature type="transmembrane region" description="Helical" evidence="2">
    <location>
        <begin position="176"/>
        <end position="197"/>
    </location>
</feature>
<evidence type="ECO:0000256" key="2">
    <source>
        <dbReference type="SAM" id="Phobius"/>
    </source>
</evidence>
<feature type="transmembrane region" description="Helical" evidence="2">
    <location>
        <begin position="280"/>
        <end position="300"/>
    </location>
</feature>
<dbReference type="PANTHER" id="PTHR35184:SF1">
    <property type="entry name" value="INTEGRAL MEMBRANE PROTEIN"/>
    <property type="match status" value="1"/>
</dbReference>
<dbReference type="PANTHER" id="PTHR35184">
    <property type="entry name" value="YALI0C10208P"/>
    <property type="match status" value="1"/>
</dbReference>
<gene>
    <name evidence="3" type="ORF">ISF_05461</name>
</gene>
<feature type="transmembrane region" description="Helical" evidence="2">
    <location>
        <begin position="60"/>
        <end position="84"/>
    </location>
</feature>
<keyword evidence="2" id="KW-0812">Transmembrane</keyword>
<protein>
    <recommendedName>
        <fullName evidence="5">Family c-likeg-protein-coupled receptor protein</fullName>
    </recommendedName>
</protein>
<dbReference type="STRING" id="1081104.A0A167UAG4"/>
<evidence type="ECO:0000313" key="4">
    <source>
        <dbReference type="Proteomes" id="UP000076744"/>
    </source>
</evidence>
<evidence type="ECO:0008006" key="5">
    <source>
        <dbReference type="Google" id="ProtNLM"/>
    </source>
</evidence>
<dbReference type="GeneID" id="30021753"/>
<reference evidence="3 4" key="1">
    <citation type="journal article" date="2016" name="Genome Biol. Evol.">
        <title>Divergent and convergent evolution of fungal pathogenicity.</title>
        <authorList>
            <person name="Shang Y."/>
            <person name="Xiao G."/>
            <person name="Zheng P."/>
            <person name="Cen K."/>
            <person name="Zhan S."/>
            <person name="Wang C."/>
        </authorList>
    </citation>
    <scope>NUCLEOTIDE SEQUENCE [LARGE SCALE GENOMIC DNA]</scope>
    <source>
        <strain evidence="3 4">ARSEF 2679</strain>
    </source>
</reference>
<feature type="compositionally biased region" description="Basic and acidic residues" evidence="1">
    <location>
        <begin position="341"/>
        <end position="357"/>
    </location>
</feature>
<feature type="compositionally biased region" description="Polar residues" evidence="1">
    <location>
        <begin position="321"/>
        <end position="340"/>
    </location>
</feature>
<keyword evidence="2" id="KW-1133">Transmembrane helix</keyword>
<dbReference type="InterPro" id="IPR021460">
    <property type="entry name" value="DUF3112"/>
</dbReference>
<evidence type="ECO:0000313" key="3">
    <source>
        <dbReference type="EMBL" id="OAA61382.1"/>
    </source>
</evidence>
<evidence type="ECO:0000256" key="1">
    <source>
        <dbReference type="SAM" id="MobiDB-lite"/>
    </source>
</evidence>
<proteinExistence type="predicted"/>
<dbReference type="Pfam" id="PF11309">
    <property type="entry name" value="DUF3112"/>
    <property type="match status" value="1"/>
</dbReference>
<accession>A0A167UAG4</accession>
<keyword evidence="2" id="KW-0472">Membrane</keyword>
<feature type="transmembrane region" description="Helical" evidence="2">
    <location>
        <begin position="90"/>
        <end position="114"/>
    </location>
</feature>
<feature type="transmembrane region" description="Helical" evidence="2">
    <location>
        <begin position="241"/>
        <end position="260"/>
    </location>
</feature>
<feature type="region of interest" description="Disordered" evidence="1">
    <location>
        <begin position="317"/>
        <end position="357"/>
    </location>
</feature>